<sequence length="550" mass="62955">MIRSLPSSWEHMKANMTLNENVRTFEDISRYLELEDERLKAAKSSSEANAAHSGLRKTNGSKRKRAGGAPKEDGESAPKKARSAKCKRGKRGGKKDKSAIDRLARNRVGFVEYRQVLVGSRSVKMGNDVSVHVRGIDTYKLNLRGGRPLYLHDILHTPKIRRNLLSVMVLLCLGFRFVFGGSFGSIYLGEQPNGTISKIESRDVDFLEDDFPSRGYVSSDRVIYEQKDPANGAPNVLEEDGEEIPPPARLSGSDIIFDEPSSLDGAPVELKLRRSKCGNIPHRRFEVEGDAFMVSPQDDGEPRSIQEALSSPARKEWTNVMNKEMESMRTNRVWDSVELPPRHWNIGNNTWILKVKRMVDGSIERYKARLVAKSFTQQEELDEEIYVDQPKGSVVTWEERKVCKLRKFLYGLKQSFKQWYLRFHRAITSNGFTMNDEDHCVHVKLCKGNFLILSLYVDDILMARNDKQMLVEAKEWLSANFEMKDMGEADYVLIIKMLRDRSRRLLGMSQENYIKKILERFQMDNCKPCDTPVVKGENLSLNMCLKTVEE</sequence>
<comment type="caution">
    <text evidence="4">The sequence shown here is derived from an EMBL/GenBank/DDBJ whole genome shotgun (WGS) entry which is preliminary data.</text>
</comment>
<reference evidence="4 5" key="1">
    <citation type="submission" date="2017-11" db="EMBL/GenBank/DDBJ databases">
        <title>De-novo sequencing of pomegranate (Punica granatum L.) genome.</title>
        <authorList>
            <person name="Akparov Z."/>
            <person name="Amiraslanov A."/>
            <person name="Hajiyeva S."/>
            <person name="Abbasov M."/>
            <person name="Kaur K."/>
            <person name="Hamwieh A."/>
            <person name="Solovyev V."/>
            <person name="Salamov A."/>
            <person name="Braich B."/>
            <person name="Kosarev P."/>
            <person name="Mahmoud A."/>
            <person name="Hajiyev E."/>
            <person name="Babayeva S."/>
            <person name="Izzatullayeva V."/>
            <person name="Mammadov A."/>
            <person name="Mammadov A."/>
            <person name="Sharifova S."/>
            <person name="Ojaghi J."/>
            <person name="Eynullazada K."/>
            <person name="Bayramov B."/>
            <person name="Abdulazimova A."/>
            <person name="Shahmuradov I."/>
        </authorList>
    </citation>
    <scope>NUCLEOTIDE SEQUENCE [LARGE SCALE GENOMIC DNA]</scope>
    <source>
        <strain evidence="5">cv. AG2017</strain>
        <tissue evidence="4">Leaf</tissue>
    </source>
</reference>
<evidence type="ECO:0000256" key="1">
    <source>
        <dbReference type="SAM" id="MobiDB-lite"/>
    </source>
</evidence>
<feature type="domain" description="Reverse transcriptase Ty1/copia-type" evidence="2">
    <location>
        <begin position="380"/>
        <end position="535"/>
    </location>
</feature>
<evidence type="ECO:0000313" key="4">
    <source>
        <dbReference type="EMBL" id="PKI68245.1"/>
    </source>
</evidence>
<dbReference type="InterPro" id="IPR013103">
    <property type="entry name" value="RVT_2"/>
</dbReference>
<feature type="compositionally biased region" description="Basic residues" evidence="1">
    <location>
        <begin position="79"/>
        <end position="94"/>
    </location>
</feature>
<gene>
    <name evidence="4" type="ORF">CRG98_011381</name>
</gene>
<dbReference type="InterPro" id="IPR054722">
    <property type="entry name" value="PolX-like_BBD"/>
</dbReference>
<dbReference type="Proteomes" id="UP000233551">
    <property type="component" value="Unassembled WGS sequence"/>
</dbReference>
<dbReference type="Pfam" id="PF22936">
    <property type="entry name" value="Pol_BBD"/>
    <property type="match status" value="1"/>
</dbReference>
<dbReference type="STRING" id="22663.A0A2I0KI95"/>
<evidence type="ECO:0000313" key="5">
    <source>
        <dbReference type="Proteomes" id="UP000233551"/>
    </source>
</evidence>
<proteinExistence type="predicted"/>
<dbReference type="EMBL" id="PGOL01000566">
    <property type="protein sequence ID" value="PKI68245.1"/>
    <property type="molecule type" value="Genomic_DNA"/>
</dbReference>
<feature type="domain" description="Retrovirus-related Pol polyprotein from transposon TNT 1-94-like beta-barrel" evidence="3">
    <location>
        <begin position="96"/>
        <end position="171"/>
    </location>
</feature>
<feature type="region of interest" description="Disordered" evidence="1">
    <location>
        <begin position="42"/>
        <end position="98"/>
    </location>
</feature>
<organism evidence="4 5">
    <name type="scientific">Punica granatum</name>
    <name type="common">Pomegranate</name>
    <dbReference type="NCBI Taxonomy" id="22663"/>
    <lineage>
        <taxon>Eukaryota</taxon>
        <taxon>Viridiplantae</taxon>
        <taxon>Streptophyta</taxon>
        <taxon>Embryophyta</taxon>
        <taxon>Tracheophyta</taxon>
        <taxon>Spermatophyta</taxon>
        <taxon>Magnoliopsida</taxon>
        <taxon>eudicotyledons</taxon>
        <taxon>Gunneridae</taxon>
        <taxon>Pentapetalae</taxon>
        <taxon>rosids</taxon>
        <taxon>malvids</taxon>
        <taxon>Myrtales</taxon>
        <taxon>Lythraceae</taxon>
        <taxon>Punica</taxon>
    </lineage>
</organism>
<name>A0A2I0KI95_PUNGR</name>
<feature type="compositionally biased region" description="Low complexity" evidence="1">
    <location>
        <begin position="42"/>
        <end position="53"/>
    </location>
</feature>
<accession>A0A2I0KI95</accession>
<evidence type="ECO:0000259" key="2">
    <source>
        <dbReference type="Pfam" id="PF07727"/>
    </source>
</evidence>
<protein>
    <submittedName>
        <fullName evidence="4">Uncharacterized protein</fullName>
    </submittedName>
</protein>
<dbReference type="AlphaFoldDB" id="A0A2I0KI95"/>
<keyword evidence="5" id="KW-1185">Reference proteome</keyword>
<dbReference type="Pfam" id="PF07727">
    <property type="entry name" value="RVT_2"/>
    <property type="match status" value="1"/>
</dbReference>
<evidence type="ECO:0000259" key="3">
    <source>
        <dbReference type="Pfam" id="PF22936"/>
    </source>
</evidence>